<reference evidence="3 4" key="1">
    <citation type="submission" date="2018-10" db="EMBL/GenBank/DDBJ databases">
        <title>Tessaracoccus antarcticuss sp. nov., isolated from sediment.</title>
        <authorList>
            <person name="Zhou L.Y."/>
            <person name="Du Z.J."/>
        </authorList>
    </citation>
    <scope>NUCLEOTIDE SEQUENCE [LARGE SCALE GENOMIC DNA]</scope>
    <source>
        <strain evidence="3 4">JDX10</strain>
    </source>
</reference>
<dbReference type="InterPro" id="IPR000073">
    <property type="entry name" value="AB_hydrolase_1"/>
</dbReference>
<dbReference type="OrthoDB" id="63519at2"/>
<evidence type="ECO:0000313" key="4">
    <source>
        <dbReference type="Proteomes" id="UP000275256"/>
    </source>
</evidence>
<gene>
    <name evidence="3" type="ORF">EAX62_11935</name>
</gene>
<sequence>MSLHHIVVGKGPERIVFIHGLFGQGKNFTSIATAISDVATSWLVDQPNHGRSPWTVDFTLDQQADLVADWLRVTVPGPATVVGHSLGGKVGMRLALRHPELVSRLMVVDTAPTHNEATSHFADLVSAMRNLDLAAVTSRSDADRRLADAVPDPGVRGFLLQNLKRRGGHWAWNANLDLLGDNLHVVAGWPAVDASWEGPTWWVVGGRSDYVTPEDMPAMRRLFPRVVSVTLKRAGHWVHADEPQAFTEILRKFLA</sequence>
<dbReference type="AlphaFoldDB" id="A0A3M0GCH7"/>
<organism evidence="3 4">
    <name type="scientific">Tessaracoccus antarcticus</name>
    <dbReference type="NCBI Taxonomy" id="2479848"/>
    <lineage>
        <taxon>Bacteria</taxon>
        <taxon>Bacillati</taxon>
        <taxon>Actinomycetota</taxon>
        <taxon>Actinomycetes</taxon>
        <taxon>Propionibacteriales</taxon>
        <taxon>Propionibacteriaceae</taxon>
        <taxon>Tessaracoccus</taxon>
    </lineage>
</organism>
<keyword evidence="1 3" id="KW-0378">Hydrolase</keyword>
<evidence type="ECO:0000313" key="3">
    <source>
        <dbReference type="EMBL" id="RMB58829.1"/>
    </source>
</evidence>
<evidence type="ECO:0000256" key="1">
    <source>
        <dbReference type="ARBA" id="ARBA00022801"/>
    </source>
</evidence>
<dbReference type="InterPro" id="IPR029058">
    <property type="entry name" value="AB_hydrolase_fold"/>
</dbReference>
<dbReference type="SUPFAM" id="SSF53474">
    <property type="entry name" value="alpha/beta-Hydrolases"/>
    <property type="match status" value="1"/>
</dbReference>
<dbReference type="PANTHER" id="PTHR46118:SF4">
    <property type="entry name" value="PROTEIN ABHD11"/>
    <property type="match status" value="1"/>
</dbReference>
<feature type="domain" description="AB hydrolase-1" evidence="2">
    <location>
        <begin position="14"/>
        <end position="243"/>
    </location>
</feature>
<dbReference type="GO" id="GO:0016787">
    <property type="term" value="F:hydrolase activity"/>
    <property type="evidence" value="ECO:0007669"/>
    <property type="project" value="UniProtKB-KW"/>
</dbReference>
<dbReference type="Proteomes" id="UP000275256">
    <property type="component" value="Unassembled WGS sequence"/>
</dbReference>
<dbReference type="Pfam" id="PF00561">
    <property type="entry name" value="Abhydrolase_1"/>
    <property type="match status" value="1"/>
</dbReference>
<evidence type="ECO:0000259" key="2">
    <source>
        <dbReference type="Pfam" id="PF00561"/>
    </source>
</evidence>
<comment type="caution">
    <text evidence="3">The sequence shown here is derived from an EMBL/GenBank/DDBJ whole genome shotgun (WGS) entry which is preliminary data.</text>
</comment>
<dbReference type="PRINTS" id="PR00111">
    <property type="entry name" value="ABHYDROLASE"/>
</dbReference>
<dbReference type="RefSeq" id="WP_121901949.1">
    <property type="nucleotide sequence ID" value="NZ_REFW01000003.1"/>
</dbReference>
<dbReference type="EMBL" id="REFW01000003">
    <property type="protein sequence ID" value="RMB58829.1"/>
    <property type="molecule type" value="Genomic_DNA"/>
</dbReference>
<protein>
    <submittedName>
        <fullName evidence="3">Alpha/beta fold hydrolase</fullName>
    </submittedName>
</protein>
<accession>A0A3M0GCH7</accession>
<dbReference type="Gene3D" id="3.40.50.1820">
    <property type="entry name" value="alpha/beta hydrolase"/>
    <property type="match status" value="1"/>
</dbReference>
<proteinExistence type="predicted"/>
<dbReference type="PANTHER" id="PTHR46118">
    <property type="entry name" value="PROTEIN ABHD11"/>
    <property type="match status" value="1"/>
</dbReference>
<keyword evidence="4" id="KW-1185">Reference proteome</keyword>
<name>A0A3M0GCH7_9ACTN</name>